<name>Q8RTX7_9PROT</name>
<evidence type="ECO:0000256" key="4">
    <source>
        <dbReference type="ARBA" id="ARBA00022723"/>
    </source>
</evidence>
<keyword evidence="5" id="KW-0460">Magnesium</keyword>
<accession>Q8RTX7</accession>
<evidence type="ECO:0000256" key="3">
    <source>
        <dbReference type="ARBA" id="ARBA00022679"/>
    </source>
</evidence>
<keyword evidence="3 7" id="KW-0808">Transferase</keyword>
<keyword evidence="4" id="KW-0479">Metal-binding</keyword>
<dbReference type="PANTHER" id="PTHR43281:SF1">
    <property type="entry name" value="FARNESYL DIPHOSPHATE SYNTHASE"/>
    <property type="match status" value="1"/>
</dbReference>
<protein>
    <submittedName>
        <fullName evidence="8">Geranyltranstransferase</fullName>
    </submittedName>
</protein>
<dbReference type="PROSITE" id="PS00723">
    <property type="entry name" value="POLYPRENYL_SYNTHASE_1"/>
    <property type="match status" value="1"/>
</dbReference>
<dbReference type="SFLD" id="SFLDS00005">
    <property type="entry name" value="Isoprenoid_Synthase_Type_I"/>
    <property type="match status" value="1"/>
</dbReference>
<dbReference type="GO" id="GO:0004659">
    <property type="term" value="F:prenyltransferase activity"/>
    <property type="evidence" value="ECO:0007669"/>
    <property type="project" value="InterPro"/>
</dbReference>
<comment type="cofactor">
    <cofactor evidence="1">
        <name>Mg(2+)</name>
        <dbReference type="ChEBI" id="CHEBI:18420"/>
    </cofactor>
</comment>
<dbReference type="SUPFAM" id="SSF48576">
    <property type="entry name" value="Terpenoid synthases"/>
    <property type="match status" value="1"/>
</dbReference>
<dbReference type="PANTHER" id="PTHR43281">
    <property type="entry name" value="FARNESYL DIPHOSPHATE SYNTHASE"/>
    <property type="match status" value="1"/>
</dbReference>
<reference evidence="8" key="1">
    <citation type="journal article" date="2002" name="Nature">
        <title>Unsuspected diversity among marine aerobic anoxygenic phototrophs.</title>
        <authorList>
            <person name="Beja O."/>
            <person name="Suzuki M.T."/>
            <person name="Heidelberg J.F."/>
            <person name="Nelson W.C."/>
            <person name="Preston C.M."/>
            <person name="Hamada T."/>
            <person name="Eisen J.A."/>
            <person name="Fraser C.M."/>
            <person name="DeLong E.F."/>
        </authorList>
    </citation>
    <scope>NUCLEOTIDE SEQUENCE</scope>
</reference>
<keyword evidence="6" id="KW-0414">Isoprene biosynthesis</keyword>
<evidence type="ECO:0000256" key="1">
    <source>
        <dbReference type="ARBA" id="ARBA00001946"/>
    </source>
</evidence>
<proteinExistence type="inferred from homology"/>
<dbReference type="GO" id="GO:0016114">
    <property type="term" value="P:terpenoid biosynthetic process"/>
    <property type="evidence" value="ECO:0007669"/>
    <property type="project" value="UniProtKB-ARBA"/>
</dbReference>
<evidence type="ECO:0000256" key="6">
    <source>
        <dbReference type="ARBA" id="ARBA00023229"/>
    </source>
</evidence>
<dbReference type="InterPro" id="IPR000092">
    <property type="entry name" value="Polyprenyl_synt"/>
</dbReference>
<dbReference type="EMBL" id="AE008919">
    <property type="protein sequence ID" value="AAL76349.1"/>
    <property type="molecule type" value="Genomic_DNA"/>
</dbReference>
<evidence type="ECO:0000256" key="5">
    <source>
        <dbReference type="ARBA" id="ARBA00022842"/>
    </source>
</evidence>
<evidence type="ECO:0000256" key="7">
    <source>
        <dbReference type="RuleBase" id="RU004466"/>
    </source>
</evidence>
<dbReference type="InterPro" id="IPR033749">
    <property type="entry name" value="Polyprenyl_synt_CS"/>
</dbReference>
<organism evidence="8">
    <name type="scientific">uncultured marine proteobacterium</name>
    <dbReference type="NCBI Taxonomy" id="482892"/>
    <lineage>
        <taxon>Bacteria</taxon>
        <taxon>Pseudomonadati</taxon>
        <taxon>Pseudomonadota</taxon>
        <taxon>environmental samples</taxon>
    </lineage>
</organism>
<dbReference type="InterPro" id="IPR008949">
    <property type="entry name" value="Isoprenoid_synthase_dom_sf"/>
</dbReference>
<dbReference type="PROSITE" id="PS00444">
    <property type="entry name" value="POLYPRENYL_SYNTHASE_2"/>
    <property type="match status" value="1"/>
</dbReference>
<dbReference type="Pfam" id="PF00348">
    <property type="entry name" value="polyprenyl_synt"/>
    <property type="match status" value="1"/>
</dbReference>
<dbReference type="AlphaFoldDB" id="Q8RTX7"/>
<dbReference type="GO" id="GO:0046872">
    <property type="term" value="F:metal ion binding"/>
    <property type="evidence" value="ECO:0007669"/>
    <property type="project" value="UniProtKB-KW"/>
</dbReference>
<dbReference type="Gene3D" id="1.10.600.10">
    <property type="entry name" value="Farnesyl Diphosphate Synthase"/>
    <property type="match status" value="1"/>
</dbReference>
<gene>
    <name evidence="8" type="primary">ispA</name>
    <name evidence="8" type="ORF">MBMO_EBAC000-65D09.4</name>
</gene>
<comment type="similarity">
    <text evidence="2 7">Belongs to the FPP/GGPP synthase family.</text>
</comment>
<evidence type="ECO:0000313" key="8">
    <source>
        <dbReference type="EMBL" id="AAL76349.1"/>
    </source>
</evidence>
<sequence>MNILYVLFTLQQTFPSMEAYAMGKESLDCEHTLSLAIREATGQGCPPLLAKALDYAVFPGGARVRPRLCLAVALANGNSEPRLASAAAAAIELLHCASLVHDDLPCFDDAIERRGKPSLHAAFGQRIAVLSGDALIVAAFQQLAELGSSVTHPVRMAQVTAIVAAGVGGPMGICAGQAWECEPRVELEHYHQAKTGALFVAATCAGAAAAGVPSEPWRELGNSIGEAYQVADDIQDAIADTATIGKPTGIDVALDRPSAVRELGLQGAVKRLERCIEKGLDSIPACKGRALLHDVVQQQSNRFFPQGIKHTAA</sequence>
<dbReference type="FunFam" id="1.10.600.10:FF:000001">
    <property type="entry name" value="Geranylgeranyl diphosphate synthase"/>
    <property type="match status" value="1"/>
</dbReference>
<evidence type="ECO:0000256" key="2">
    <source>
        <dbReference type="ARBA" id="ARBA00006706"/>
    </source>
</evidence>
<dbReference type="CDD" id="cd00685">
    <property type="entry name" value="Trans_IPPS_HT"/>
    <property type="match status" value="1"/>
</dbReference>